<dbReference type="NCBIfam" id="NF045794">
    <property type="entry name" value="CsxC_fam"/>
    <property type="match status" value="1"/>
</dbReference>
<reference evidence="2 3" key="1">
    <citation type="submission" date="2023-04" db="EMBL/GenBank/DDBJ databases">
        <title>Clostridium tannerae sp. nov., isolated from the fecal material of an alpaca.</title>
        <authorList>
            <person name="Miller S."/>
            <person name="Hendry M."/>
            <person name="King J."/>
            <person name="Sankaranarayanan K."/>
            <person name="Lawson P.A."/>
        </authorList>
    </citation>
    <scope>NUCLEOTIDE SEQUENCE [LARGE SCALE GENOMIC DNA]</scope>
    <source>
        <strain evidence="2 3">A1-XYC3</strain>
    </source>
</reference>
<accession>A0ABU4JR08</accession>
<dbReference type="RefSeq" id="WP_261672074.1">
    <property type="nucleotide sequence ID" value="NZ_JARUJP010000004.1"/>
</dbReference>
<protein>
    <recommendedName>
        <fullName evidence="1">DUF7852 domain-containing protein</fullName>
    </recommendedName>
</protein>
<organism evidence="2 3">
    <name type="scientific">Clostridium tanneri</name>
    <dbReference type="NCBI Taxonomy" id="3037988"/>
    <lineage>
        <taxon>Bacteria</taxon>
        <taxon>Bacillati</taxon>
        <taxon>Bacillota</taxon>
        <taxon>Clostridia</taxon>
        <taxon>Eubacteriales</taxon>
        <taxon>Clostridiaceae</taxon>
        <taxon>Clostridium</taxon>
    </lineage>
</organism>
<dbReference type="Pfam" id="PF25250">
    <property type="entry name" value="DUF7852"/>
    <property type="match status" value="1"/>
</dbReference>
<evidence type="ECO:0000313" key="2">
    <source>
        <dbReference type="EMBL" id="MDW8800591.1"/>
    </source>
</evidence>
<name>A0ABU4JR08_9CLOT</name>
<evidence type="ECO:0000259" key="1">
    <source>
        <dbReference type="Pfam" id="PF25250"/>
    </source>
</evidence>
<sequence>MSRDKCYTSNEDNNKCTETSCTTSSFSDNCDCHDQCCDAKVIKAETECQCPTSTLPPAVIPAGAFVGKIPVELAFISVDIPVMATIKLEEKAYEIKRIKKNAYVTQCHLLPTLTRIPGTNTITGTLFIEGFVRKNIEYATKECSSKSVTSGKIRHTTVKIPYKCTTSVTFTATPPFPLTGLRPPIFIPNTPPTEIGQYSERFNTCDPCQEATLGQDSCQQCFTSTEVFNEPVFCELVSATFNECDIHLNPTICCDPTEQTFQKIQEKMLLTLRIKILQKQQVRVTAL</sequence>
<dbReference type="InterPro" id="IPR054845">
    <property type="entry name" value="Exosporium_prot_C"/>
</dbReference>
<dbReference type="EMBL" id="JARUJP010000004">
    <property type="protein sequence ID" value="MDW8800591.1"/>
    <property type="molecule type" value="Genomic_DNA"/>
</dbReference>
<dbReference type="Proteomes" id="UP001281656">
    <property type="component" value="Unassembled WGS sequence"/>
</dbReference>
<comment type="caution">
    <text evidence="2">The sequence shown here is derived from an EMBL/GenBank/DDBJ whole genome shotgun (WGS) entry which is preliminary data.</text>
</comment>
<evidence type="ECO:0000313" key="3">
    <source>
        <dbReference type="Proteomes" id="UP001281656"/>
    </source>
</evidence>
<keyword evidence="3" id="KW-1185">Reference proteome</keyword>
<feature type="domain" description="DUF7852" evidence="1">
    <location>
        <begin position="68"/>
        <end position="149"/>
    </location>
</feature>
<dbReference type="InterPro" id="IPR057174">
    <property type="entry name" value="DUF7852"/>
</dbReference>
<proteinExistence type="predicted"/>
<gene>
    <name evidence="2" type="ORF">P8V03_05410</name>
</gene>